<dbReference type="SUPFAM" id="SSF53167">
    <property type="entry name" value="Purine and uridine phosphorylases"/>
    <property type="match status" value="1"/>
</dbReference>
<dbReference type="PANTHER" id="PTHR46082:SF11">
    <property type="entry name" value="AAA+ ATPASE DOMAIN-CONTAINING PROTEIN-RELATED"/>
    <property type="match status" value="1"/>
</dbReference>
<dbReference type="PANTHER" id="PTHR46082">
    <property type="entry name" value="ATP/GTP-BINDING PROTEIN-RELATED"/>
    <property type="match status" value="1"/>
</dbReference>
<comment type="caution">
    <text evidence="1">The sequence shown here is derived from an EMBL/GenBank/DDBJ whole genome shotgun (WGS) entry which is preliminary data.</text>
</comment>
<proteinExistence type="predicted"/>
<evidence type="ECO:0008006" key="3">
    <source>
        <dbReference type="Google" id="ProtNLM"/>
    </source>
</evidence>
<gene>
    <name evidence="1" type="ORF">TWF481_002554</name>
</gene>
<protein>
    <recommendedName>
        <fullName evidence="3">Nucleoside phosphorylase domain-containing protein</fullName>
    </recommendedName>
</protein>
<sequence length="126" mass="13758">MPDMGKVAAATAAASLRTSFQEIQLALVVGICGGAPFEPQSREAIVAFRGFLFGDGFPEFSFCCRDGDGRLTSFPCLVIRSICDYADSRKNDDWQEYAAAVAAAYAKELLEYVPPDNVNIKRPMYS</sequence>
<evidence type="ECO:0000313" key="2">
    <source>
        <dbReference type="Proteomes" id="UP001370758"/>
    </source>
</evidence>
<dbReference type="InterPro" id="IPR053137">
    <property type="entry name" value="NLR-like"/>
</dbReference>
<evidence type="ECO:0000313" key="1">
    <source>
        <dbReference type="EMBL" id="KAK6495504.1"/>
    </source>
</evidence>
<dbReference type="AlphaFoldDB" id="A0AAV9VQN8"/>
<dbReference type="InterPro" id="IPR035994">
    <property type="entry name" value="Nucleoside_phosphorylase_sf"/>
</dbReference>
<dbReference type="GO" id="GO:0009116">
    <property type="term" value="P:nucleoside metabolic process"/>
    <property type="evidence" value="ECO:0007669"/>
    <property type="project" value="InterPro"/>
</dbReference>
<name>A0AAV9VQN8_9PEZI</name>
<dbReference type="Gene3D" id="3.40.50.1580">
    <property type="entry name" value="Nucleoside phosphorylase domain"/>
    <property type="match status" value="2"/>
</dbReference>
<reference evidence="1 2" key="1">
    <citation type="submission" date="2023-08" db="EMBL/GenBank/DDBJ databases">
        <authorList>
            <person name="Palmer J.M."/>
        </authorList>
    </citation>
    <scope>NUCLEOTIDE SEQUENCE [LARGE SCALE GENOMIC DNA]</scope>
    <source>
        <strain evidence="1 2">TWF481</strain>
    </source>
</reference>
<keyword evidence="2" id="KW-1185">Reference proteome</keyword>
<accession>A0AAV9VQN8</accession>
<dbReference type="Proteomes" id="UP001370758">
    <property type="component" value="Unassembled WGS sequence"/>
</dbReference>
<dbReference type="EMBL" id="JAVHJL010000012">
    <property type="protein sequence ID" value="KAK6495504.1"/>
    <property type="molecule type" value="Genomic_DNA"/>
</dbReference>
<organism evidence="1 2">
    <name type="scientific">Arthrobotrys musiformis</name>
    <dbReference type="NCBI Taxonomy" id="47236"/>
    <lineage>
        <taxon>Eukaryota</taxon>
        <taxon>Fungi</taxon>
        <taxon>Dikarya</taxon>
        <taxon>Ascomycota</taxon>
        <taxon>Pezizomycotina</taxon>
        <taxon>Orbiliomycetes</taxon>
        <taxon>Orbiliales</taxon>
        <taxon>Orbiliaceae</taxon>
        <taxon>Arthrobotrys</taxon>
    </lineage>
</organism>
<dbReference type="GO" id="GO:0003824">
    <property type="term" value="F:catalytic activity"/>
    <property type="evidence" value="ECO:0007669"/>
    <property type="project" value="InterPro"/>
</dbReference>